<proteinExistence type="predicted"/>
<sequence>MGLFINKKQHPDVFKNKGALIEPNQVEYCINAFTEFVKEQKASNKSIHKSIEGINTTQDKYHIQQKRQWREIEHQMYELRVLHKEHEKIEKQIVTWLKKLENKQANLEDLIINDQRDKVELKLHVQNLASSQVEVLKELNALVDAKEEIQQKLDSLASLKDDVIGQFETVNVVSEKILHKMDEQTELQQQIADKITTIEETQQEVIHRVDGQEGIIDKIVHQIDHVRFVLFERTNYLEEKMEKVYDQVVNYIQKIKNNIIQPSTIEVSSNENEKREEA</sequence>
<dbReference type="AlphaFoldDB" id="A0A285UD26"/>
<keyword evidence="3" id="KW-1185">Reference proteome</keyword>
<dbReference type="RefSeq" id="WP_097149445.1">
    <property type="nucleotide sequence ID" value="NZ_OBQC01000006.1"/>
</dbReference>
<dbReference type="OrthoDB" id="2733945at2"/>
<keyword evidence="1" id="KW-0175">Coiled coil</keyword>
<evidence type="ECO:0000313" key="3">
    <source>
        <dbReference type="Proteomes" id="UP000219252"/>
    </source>
</evidence>
<accession>A0A285UD26</accession>
<feature type="coiled-coil region" evidence="1">
    <location>
        <begin position="86"/>
        <end position="204"/>
    </location>
</feature>
<dbReference type="EMBL" id="OBQC01000006">
    <property type="protein sequence ID" value="SOC39643.1"/>
    <property type="molecule type" value="Genomic_DNA"/>
</dbReference>
<evidence type="ECO:0000313" key="2">
    <source>
        <dbReference type="EMBL" id="SOC39643.1"/>
    </source>
</evidence>
<name>A0A285UD26_9BACL</name>
<organism evidence="2 3">
    <name type="scientific">Ureibacillus acetophenoni</name>
    <dbReference type="NCBI Taxonomy" id="614649"/>
    <lineage>
        <taxon>Bacteria</taxon>
        <taxon>Bacillati</taxon>
        <taxon>Bacillota</taxon>
        <taxon>Bacilli</taxon>
        <taxon>Bacillales</taxon>
        <taxon>Caryophanaceae</taxon>
        <taxon>Ureibacillus</taxon>
    </lineage>
</organism>
<dbReference type="Proteomes" id="UP000219252">
    <property type="component" value="Unassembled WGS sequence"/>
</dbReference>
<protein>
    <submittedName>
        <fullName evidence="2">Uncharacterized protein</fullName>
    </submittedName>
</protein>
<reference evidence="3" key="1">
    <citation type="submission" date="2017-08" db="EMBL/GenBank/DDBJ databases">
        <authorList>
            <person name="Varghese N."/>
            <person name="Submissions S."/>
        </authorList>
    </citation>
    <scope>NUCLEOTIDE SEQUENCE [LARGE SCALE GENOMIC DNA]</scope>
    <source>
        <strain evidence="3">JC23</strain>
    </source>
</reference>
<gene>
    <name evidence="2" type="ORF">SAMN05877842_10643</name>
</gene>
<evidence type="ECO:0000256" key="1">
    <source>
        <dbReference type="SAM" id="Coils"/>
    </source>
</evidence>